<dbReference type="EnsemblMetazoa" id="SMAR013450-RA">
    <property type="protein sequence ID" value="SMAR013450-PA"/>
    <property type="gene ID" value="SMAR013450"/>
</dbReference>
<accession>T1JHW9</accession>
<evidence type="ECO:0000313" key="2">
    <source>
        <dbReference type="Proteomes" id="UP000014500"/>
    </source>
</evidence>
<dbReference type="Proteomes" id="UP000014500">
    <property type="component" value="Unassembled WGS sequence"/>
</dbReference>
<reference evidence="1" key="2">
    <citation type="submission" date="2015-02" db="UniProtKB">
        <authorList>
            <consortium name="EnsemblMetazoa"/>
        </authorList>
    </citation>
    <scope>IDENTIFICATION</scope>
</reference>
<dbReference type="EMBL" id="JH432211">
    <property type="status" value="NOT_ANNOTATED_CDS"/>
    <property type="molecule type" value="Genomic_DNA"/>
</dbReference>
<dbReference type="AlphaFoldDB" id="T1JHW9"/>
<evidence type="ECO:0000313" key="1">
    <source>
        <dbReference type="EnsemblMetazoa" id="SMAR013450-PA"/>
    </source>
</evidence>
<name>T1JHW9_STRMM</name>
<organism evidence="1 2">
    <name type="scientific">Strigamia maritima</name>
    <name type="common">European centipede</name>
    <name type="synonym">Geophilus maritimus</name>
    <dbReference type="NCBI Taxonomy" id="126957"/>
    <lineage>
        <taxon>Eukaryota</taxon>
        <taxon>Metazoa</taxon>
        <taxon>Ecdysozoa</taxon>
        <taxon>Arthropoda</taxon>
        <taxon>Myriapoda</taxon>
        <taxon>Chilopoda</taxon>
        <taxon>Pleurostigmophora</taxon>
        <taxon>Geophilomorpha</taxon>
        <taxon>Linotaeniidae</taxon>
        <taxon>Strigamia</taxon>
    </lineage>
</organism>
<reference evidence="2" key="1">
    <citation type="submission" date="2011-05" db="EMBL/GenBank/DDBJ databases">
        <authorList>
            <person name="Richards S.R."/>
            <person name="Qu J."/>
            <person name="Jiang H."/>
            <person name="Jhangiani S.N."/>
            <person name="Agravi P."/>
            <person name="Goodspeed R."/>
            <person name="Gross S."/>
            <person name="Mandapat C."/>
            <person name="Jackson L."/>
            <person name="Mathew T."/>
            <person name="Pu L."/>
            <person name="Thornton R."/>
            <person name="Saada N."/>
            <person name="Wilczek-Boney K.B."/>
            <person name="Lee S."/>
            <person name="Kovar C."/>
            <person name="Wu Y."/>
            <person name="Scherer S.E."/>
            <person name="Worley K.C."/>
            <person name="Muzny D.M."/>
            <person name="Gibbs R."/>
        </authorList>
    </citation>
    <scope>NUCLEOTIDE SEQUENCE</scope>
    <source>
        <strain evidence="2">Brora</strain>
    </source>
</reference>
<sequence>MPKSPLLIISRMILPARLTIITDDDRTRINSELVPGDGRLVIDEIIHQNDDRHPVAKIASKIARFAKSPHSSRRLTVESHCGFVEQEYRWAADHRQSDTQFLSARTTAKDKFTFSSKNFGFSILRDELMALFFQLKHRNEVFHDQFHIDHSFQHAENEQNFAGDVRQANRELQRLVHRFDHFHLYRTEELTGGPVLFLQENYQYCTVKS</sequence>
<protein>
    <submittedName>
        <fullName evidence="1">Uncharacterized protein</fullName>
    </submittedName>
</protein>
<dbReference type="HOGENOM" id="CLU_1316901_0_0_1"/>
<proteinExistence type="predicted"/>
<keyword evidence="2" id="KW-1185">Reference proteome</keyword>